<dbReference type="InterPro" id="IPR034743">
    <property type="entry name" value="RH1"/>
</dbReference>
<evidence type="ECO:0000256" key="6">
    <source>
        <dbReference type="ARBA" id="ARBA00022927"/>
    </source>
</evidence>
<evidence type="ECO:0000313" key="18">
    <source>
        <dbReference type="Proteomes" id="UP000694396"/>
    </source>
</evidence>
<dbReference type="Pfam" id="PF09744">
    <property type="entry name" value="RH1"/>
    <property type="match status" value="1"/>
</dbReference>
<dbReference type="GO" id="GO:0051959">
    <property type="term" value="F:dynein light intermediate chain binding"/>
    <property type="evidence" value="ECO:0007669"/>
    <property type="project" value="TreeGrafter"/>
</dbReference>
<dbReference type="PROSITE" id="PS51776">
    <property type="entry name" value="RH1"/>
    <property type="match status" value="1"/>
</dbReference>
<evidence type="ECO:0000313" key="17">
    <source>
        <dbReference type="Ensembl" id="ENSCRFP00000011776.1"/>
    </source>
</evidence>
<keyword evidence="9" id="KW-0206">Cytoskeleton</keyword>
<keyword evidence="4" id="KW-0813">Transport</keyword>
<dbReference type="SUPFAM" id="SSF161256">
    <property type="entry name" value="RILP dimerisation region"/>
    <property type="match status" value="1"/>
</dbReference>
<reference evidence="17" key="2">
    <citation type="submission" date="2025-09" db="UniProtKB">
        <authorList>
            <consortium name="Ensembl"/>
        </authorList>
    </citation>
    <scope>IDENTIFICATION</scope>
</reference>
<dbReference type="Proteomes" id="UP000694396">
    <property type="component" value="Unplaced"/>
</dbReference>
<evidence type="ECO:0000256" key="11">
    <source>
        <dbReference type="ARBA" id="ARBA00038318"/>
    </source>
</evidence>
<feature type="compositionally biased region" description="Low complexity" evidence="14">
    <location>
        <begin position="205"/>
        <end position="215"/>
    </location>
</feature>
<evidence type="ECO:0000256" key="9">
    <source>
        <dbReference type="ARBA" id="ARBA00023212"/>
    </source>
</evidence>
<reference evidence="17" key="1">
    <citation type="submission" date="2025-08" db="UniProtKB">
        <authorList>
            <consortium name="Ensembl"/>
        </authorList>
    </citation>
    <scope>IDENTIFICATION</scope>
</reference>
<feature type="compositionally biased region" description="Basic and acidic residues" evidence="14">
    <location>
        <begin position="538"/>
        <end position="556"/>
    </location>
</feature>
<evidence type="ECO:0000256" key="10">
    <source>
        <dbReference type="ARBA" id="ARBA00023273"/>
    </source>
</evidence>
<sequence>MCKISTDPLNMCSVKTFCALVEKSLNPLMPMCSCGVRAPCCAAGRLLHPIPCACRHPSAPSSSGAGEHHPAPIPVRTCRLWTLRSLSGTADTPCPAANPLQRWASLAWRPNPEHGRVPALSPQTRGSPPRTRPRERSVPGALPRVLGTSTQRRAPAFSRAPLPTASKSPRSSDFHGESSRRGRPREPGGAGAEDMRGAAPGPPCAGHWPRAAGRWWRGRRARLPPPPLPQHRPAKFKHPRPSRPEFAGVAGGRGPGAEKRRRLQGDRPARRSPRRRLCGRRGAGRDMDGGGGGGVPPALEKNAAELTVMDVYDIASAVGQEFERVIDQHGCEAIARLMPKVVRVLEILEVLVSRNHINPEMEELRLELDRLRLERMDRIEKERKHQKELELVEDVWRGEAQDLLTQIAQLQEENKQLMTNLSHKDINFTEEEFQKHEGMSERERQVMKKLKEVVDKQRDEIRAKDRELGLKNEDVEALQQQQNRLMKINHDLRHRITVVEAQGKALIEQKVELEAYLQTKEQEMGSLRAELGKLREKLQGEDKQASQNGEEVKAEPNNDDCLSESEKMAMDLKDPNRPRFTLQELRDVLHERNELKSRVFLLQEELLYYKSEEMEEETRTPQPTPIIQPKPSTQPESGIKRLFSFFSRDKKRMQASQKNVHFQETFGEWSHSHRDDSYMEQGQEALQHL</sequence>
<feature type="domain" description="RH1" evidence="15">
    <location>
        <begin position="294"/>
        <end position="381"/>
    </location>
</feature>
<feature type="region of interest" description="Disordered" evidence="14">
    <location>
        <begin position="538"/>
        <end position="561"/>
    </location>
</feature>
<dbReference type="PANTHER" id="PTHR21502:SF6">
    <property type="entry name" value="RILP-LIKE PROTEIN 1"/>
    <property type="match status" value="1"/>
</dbReference>
<dbReference type="AlphaFoldDB" id="A0A8C3QVJ9"/>
<evidence type="ECO:0000256" key="12">
    <source>
        <dbReference type="ARBA" id="ARBA00040816"/>
    </source>
</evidence>
<comment type="subcellular location">
    <subcellularLocation>
        <location evidence="1">Cell projection</location>
        <location evidence="1">Cilium</location>
    </subcellularLocation>
    <subcellularLocation>
        <location evidence="2">Cytoplasm</location>
        <location evidence="2">Cytoskeleton</location>
        <location evidence="2">Microtubule organizing center</location>
        <location evidence="2">Centrosome</location>
    </subcellularLocation>
    <subcellularLocation>
        <location evidence="3">Cytoplasm</location>
        <location evidence="3">Cytosol</location>
    </subcellularLocation>
</comment>
<feature type="region of interest" description="Disordered" evidence="14">
    <location>
        <begin position="109"/>
        <end position="298"/>
    </location>
</feature>
<comment type="similarity">
    <text evidence="11">Belongs to the RILPL family.</text>
</comment>
<evidence type="ECO:0000259" key="15">
    <source>
        <dbReference type="PROSITE" id="PS51776"/>
    </source>
</evidence>
<evidence type="ECO:0000256" key="13">
    <source>
        <dbReference type="ARBA" id="ARBA00042424"/>
    </source>
</evidence>
<feature type="domain" description="RH2" evidence="16">
    <location>
        <begin position="577"/>
        <end position="642"/>
    </location>
</feature>
<keyword evidence="18" id="KW-1185">Reference proteome</keyword>
<dbReference type="GO" id="GO:0060271">
    <property type="term" value="P:cilium assembly"/>
    <property type="evidence" value="ECO:0007669"/>
    <property type="project" value="TreeGrafter"/>
</dbReference>
<evidence type="ECO:0000256" key="4">
    <source>
        <dbReference type="ARBA" id="ARBA00022448"/>
    </source>
</evidence>
<dbReference type="GO" id="GO:0015031">
    <property type="term" value="P:protein transport"/>
    <property type="evidence" value="ECO:0007669"/>
    <property type="project" value="UniProtKB-KW"/>
</dbReference>
<evidence type="ECO:0000256" key="1">
    <source>
        <dbReference type="ARBA" id="ARBA00004138"/>
    </source>
</evidence>
<dbReference type="Pfam" id="PF11461">
    <property type="entry name" value="RILP"/>
    <property type="match status" value="1"/>
</dbReference>
<evidence type="ECO:0000259" key="16">
    <source>
        <dbReference type="PROSITE" id="PS51777"/>
    </source>
</evidence>
<evidence type="ECO:0000256" key="5">
    <source>
        <dbReference type="ARBA" id="ARBA00022490"/>
    </source>
</evidence>
<evidence type="ECO:0000256" key="7">
    <source>
        <dbReference type="ARBA" id="ARBA00023054"/>
    </source>
</evidence>
<accession>A0A8C3QVJ9</accession>
<keyword evidence="6" id="KW-0653">Protein transport</keyword>
<dbReference type="GO" id="GO:0036064">
    <property type="term" value="C:ciliary basal body"/>
    <property type="evidence" value="ECO:0007669"/>
    <property type="project" value="TreeGrafter"/>
</dbReference>
<evidence type="ECO:0000256" key="14">
    <source>
        <dbReference type="SAM" id="MobiDB-lite"/>
    </source>
</evidence>
<keyword evidence="10" id="KW-0966">Cell projection</keyword>
<organism evidence="17 18">
    <name type="scientific">Cyanoderma ruficeps</name>
    <name type="common">rufous-capped babbler</name>
    <dbReference type="NCBI Taxonomy" id="181631"/>
    <lineage>
        <taxon>Eukaryota</taxon>
        <taxon>Metazoa</taxon>
        <taxon>Chordata</taxon>
        <taxon>Craniata</taxon>
        <taxon>Vertebrata</taxon>
        <taxon>Euteleostomi</taxon>
        <taxon>Archelosauria</taxon>
        <taxon>Archosauria</taxon>
        <taxon>Dinosauria</taxon>
        <taxon>Saurischia</taxon>
        <taxon>Theropoda</taxon>
        <taxon>Coelurosauria</taxon>
        <taxon>Aves</taxon>
        <taxon>Neognathae</taxon>
        <taxon>Neoaves</taxon>
        <taxon>Telluraves</taxon>
        <taxon>Australaves</taxon>
        <taxon>Passeriformes</taxon>
        <taxon>Sylvioidea</taxon>
        <taxon>Timaliidae</taxon>
        <taxon>Cyanoderma</taxon>
    </lineage>
</organism>
<keyword evidence="5" id="KW-0963">Cytoplasm</keyword>
<evidence type="ECO:0000256" key="3">
    <source>
        <dbReference type="ARBA" id="ARBA00004514"/>
    </source>
</evidence>
<dbReference type="InterPro" id="IPR021563">
    <property type="entry name" value="RILP_dimer"/>
</dbReference>
<dbReference type="CDD" id="cd14445">
    <property type="entry name" value="RILP-like"/>
    <property type="match status" value="1"/>
</dbReference>
<dbReference type="Gene3D" id="6.10.230.10">
    <property type="match status" value="1"/>
</dbReference>
<dbReference type="PANTHER" id="PTHR21502">
    <property type="entry name" value="ZINC FINGER PROTEIN DZIP1"/>
    <property type="match status" value="1"/>
</dbReference>
<dbReference type="Ensembl" id="ENSCRFT00000012181.1">
    <property type="protein sequence ID" value="ENSCRFP00000011776.1"/>
    <property type="gene ID" value="ENSCRFG00000009130.1"/>
</dbReference>
<proteinExistence type="inferred from homology"/>
<dbReference type="PROSITE" id="PS51777">
    <property type="entry name" value="RH2"/>
    <property type="match status" value="1"/>
</dbReference>
<keyword evidence="7" id="KW-0175">Coiled coil</keyword>
<dbReference type="GO" id="GO:0005813">
    <property type="term" value="C:centrosome"/>
    <property type="evidence" value="ECO:0007669"/>
    <property type="project" value="UniProtKB-SubCell"/>
</dbReference>
<evidence type="ECO:0000256" key="2">
    <source>
        <dbReference type="ARBA" id="ARBA00004300"/>
    </source>
</evidence>
<feature type="compositionally biased region" description="Basic residues" evidence="14">
    <location>
        <begin position="232"/>
        <end position="241"/>
    </location>
</feature>
<protein>
    <recommendedName>
        <fullName evidence="12">RILP-like protein 1</fullName>
    </recommendedName>
    <alternativeName>
        <fullName evidence="13">Rab-interacting lysosomal-like protein 1</fullName>
    </alternativeName>
</protein>
<feature type="region of interest" description="Disordered" evidence="14">
    <location>
        <begin position="613"/>
        <end position="637"/>
    </location>
</feature>
<name>A0A8C3QVJ9_9PASS</name>
<feature type="compositionally biased region" description="Basic residues" evidence="14">
    <location>
        <begin position="270"/>
        <end position="279"/>
    </location>
</feature>
<dbReference type="GO" id="GO:0005829">
    <property type="term" value="C:cytosol"/>
    <property type="evidence" value="ECO:0007669"/>
    <property type="project" value="UniProtKB-SubCell"/>
</dbReference>
<keyword evidence="8" id="KW-0969">Cilium</keyword>
<dbReference type="InterPro" id="IPR034744">
    <property type="entry name" value="RH2"/>
</dbReference>
<feature type="compositionally biased region" description="Basic and acidic residues" evidence="14">
    <location>
        <begin position="170"/>
        <end position="186"/>
    </location>
</feature>
<dbReference type="InterPro" id="IPR051241">
    <property type="entry name" value="DZIP_RILPL"/>
</dbReference>
<dbReference type="GO" id="GO:0031267">
    <property type="term" value="F:small GTPase binding"/>
    <property type="evidence" value="ECO:0007669"/>
    <property type="project" value="TreeGrafter"/>
</dbReference>
<dbReference type="Gene3D" id="1.20.58.1770">
    <property type="match status" value="1"/>
</dbReference>
<dbReference type="FunFam" id="1.20.58.1770:FF:000002">
    <property type="entry name" value="RILP-like protein 1 isoform X1"/>
    <property type="match status" value="1"/>
</dbReference>
<dbReference type="GO" id="GO:0046983">
    <property type="term" value="F:protein dimerization activity"/>
    <property type="evidence" value="ECO:0007669"/>
    <property type="project" value="InterPro"/>
</dbReference>
<feature type="region of interest" description="Disordered" evidence="14">
    <location>
        <begin position="670"/>
        <end position="689"/>
    </location>
</feature>
<evidence type="ECO:0000256" key="8">
    <source>
        <dbReference type="ARBA" id="ARBA00023069"/>
    </source>
</evidence>